<dbReference type="Gene3D" id="3.30.497.10">
    <property type="entry name" value="Antithrombin, subunit I, domain 2"/>
    <property type="match status" value="1"/>
</dbReference>
<dbReference type="CDD" id="cd19588">
    <property type="entry name" value="serpin_miropin-like"/>
    <property type="match status" value="1"/>
</dbReference>
<dbReference type="InterPro" id="IPR042185">
    <property type="entry name" value="Serpin_sf_2"/>
</dbReference>
<dbReference type="InterPro" id="IPR023796">
    <property type="entry name" value="Serpin_dom"/>
</dbReference>
<dbReference type="GO" id="GO:0004867">
    <property type="term" value="F:serine-type endopeptidase inhibitor activity"/>
    <property type="evidence" value="ECO:0007669"/>
    <property type="project" value="InterPro"/>
</dbReference>
<evidence type="ECO:0000256" key="2">
    <source>
        <dbReference type="SAM" id="SignalP"/>
    </source>
</evidence>
<comment type="caution">
    <text evidence="4">The sequence shown here is derived from an EMBL/GenBank/DDBJ whole genome shotgun (WGS) entry which is preliminary data.</text>
</comment>
<dbReference type="PROSITE" id="PS51257">
    <property type="entry name" value="PROKAR_LIPOPROTEIN"/>
    <property type="match status" value="1"/>
</dbReference>
<dbReference type="GO" id="GO:0005615">
    <property type="term" value="C:extracellular space"/>
    <property type="evidence" value="ECO:0007669"/>
    <property type="project" value="InterPro"/>
</dbReference>
<evidence type="ECO:0000259" key="3">
    <source>
        <dbReference type="SMART" id="SM00093"/>
    </source>
</evidence>
<dbReference type="InterPro" id="IPR042178">
    <property type="entry name" value="Serpin_sf_1"/>
</dbReference>
<accession>A0A329QU91</accession>
<reference evidence="4 5" key="1">
    <citation type="submission" date="2018-04" db="EMBL/GenBank/DDBJ databases">
        <title>Paenibacillus taichungensis Genome sequencing and assembly.</title>
        <authorList>
            <person name="Xu J."/>
            <person name="Rensing C."/>
            <person name="Mazhar H.S."/>
        </authorList>
    </citation>
    <scope>NUCLEOTIDE SEQUENCE [LARGE SCALE GENOMIC DNA]</scope>
    <source>
        <strain evidence="4 5">NC1</strain>
    </source>
</reference>
<dbReference type="PANTHER" id="PTHR11461">
    <property type="entry name" value="SERINE PROTEASE INHIBITOR, SERPIN"/>
    <property type="match status" value="1"/>
</dbReference>
<dbReference type="PANTHER" id="PTHR11461:SF211">
    <property type="entry name" value="GH10112P-RELATED"/>
    <property type="match status" value="1"/>
</dbReference>
<dbReference type="SUPFAM" id="SSF56574">
    <property type="entry name" value="Serpins"/>
    <property type="match status" value="1"/>
</dbReference>
<proteinExistence type="inferred from homology"/>
<dbReference type="InterPro" id="IPR023795">
    <property type="entry name" value="Serpin_CS"/>
</dbReference>
<keyword evidence="2" id="KW-0732">Signal</keyword>
<feature type="chain" id="PRO_5039560244" evidence="2">
    <location>
        <begin position="25"/>
        <end position="433"/>
    </location>
</feature>
<dbReference type="Pfam" id="PF00079">
    <property type="entry name" value="Serpin"/>
    <property type="match status" value="1"/>
</dbReference>
<protein>
    <submittedName>
        <fullName evidence="4">Serpin family protein</fullName>
    </submittedName>
</protein>
<gene>
    <name evidence="4" type="ORF">DC345_10435</name>
</gene>
<dbReference type="PROSITE" id="PS00284">
    <property type="entry name" value="SERPIN"/>
    <property type="match status" value="1"/>
</dbReference>
<dbReference type="Proteomes" id="UP000250642">
    <property type="component" value="Unassembled WGS sequence"/>
</dbReference>
<dbReference type="SMART" id="SM00093">
    <property type="entry name" value="SERPIN"/>
    <property type="match status" value="1"/>
</dbReference>
<evidence type="ECO:0000313" key="5">
    <source>
        <dbReference type="Proteomes" id="UP000250642"/>
    </source>
</evidence>
<evidence type="ECO:0000256" key="1">
    <source>
        <dbReference type="RuleBase" id="RU000411"/>
    </source>
</evidence>
<dbReference type="InterPro" id="IPR036186">
    <property type="entry name" value="Serpin_sf"/>
</dbReference>
<sequence length="433" mass="48247">MHARLGALLLLCCISGLIITSCSAKGDPNQMKSNLIQELSESERKTALKEIEPETIQSMNTVGLHILQQMGTKENADGNNLLISPYSITAAIGMAYNGSVGETRREMAEVMGWSGLEMEQVNASQAALQQLLTHSGKGIQIGIANSMWVKDGIPVQETYQTTVKQTYEAEIRTLNGQPAQAKEEINQWVKQHTEGMIPNLMQEPPEKEALMILVNAIAFDGNWMDEFDPEYTTDEGFKLANGKALSVRMMHQTKQFQYSENEDWQAVRLPYGDGQMHLLVVLPREGRTLDEIQQQLLDDPKRLDRGSEYRLVELSLPRFRAEYGMNLKETFQLMGMEMAFDPYAANFTEMISPGPNLQAYIGQVLHRAVMEVSEQGTVAAASTLVEMQAGSAPPTDPVRMDVNRPFMVAVVDKSTEAWLFAGNVNQPEDIPSR</sequence>
<dbReference type="Gene3D" id="2.30.39.10">
    <property type="entry name" value="Alpha-1-antitrypsin, domain 1"/>
    <property type="match status" value="1"/>
</dbReference>
<name>A0A329QU91_9BACL</name>
<dbReference type="InterPro" id="IPR000215">
    <property type="entry name" value="Serpin_fam"/>
</dbReference>
<feature type="domain" description="Serpin" evidence="3">
    <location>
        <begin position="64"/>
        <end position="427"/>
    </location>
</feature>
<organism evidence="4 5">
    <name type="scientific">Paenibacillus taichungensis</name>
    <dbReference type="NCBI Taxonomy" id="484184"/>
    <lineage>
        <taxon>Bacteria</taxon>
        <taxon>Bacillati</taxon>
        <taxon>Bacillota</taxon>
        <taxon>Bacilli</taxon>
        <taxon>Bacillales</taxon>
        <taxon>Paenibacillaceae</taxon>
        <taxon>Paenibacillus</taxon>
    </lineage>
</organism>
<dbReference type="EMBL" id="QEVW01000006">
    <property type="protein sequence ID" value="RAW15915.1"/>
    <property type="molecule type" value="Genomic_DNA"/>
</dbReference>
<comment type="similarity">
    <text evidence="1">Belongs to the serpin family.</text>
</comment>
<evidence type="ECO:0000313" key="4">
    <source>
        <dbReference type="EMBL" id="RAW15915.1"/>
    </source>
</evidence>
<dbReference type="AlphaFoldDB" id="A0A329QU91"/>
<feature type="signal peptide" evidence="2">
    <location>
        <begin position="1"/>
        <end position="24"/>
    </location>
</feature>